<dbReference type="Proteomes" id="UP000276010">
    <property type="component" value="Unassembled WGS sequence"/>
</dbReference>
<proteinExistence type="predicted"/>
<organism evidence="2 3">
    <name type="scientific">Bibersteinia trehalosi</name>
    <name type="common">Pasteurella trehalosi</name>
    <dbReference type="NCBI Taxonomy" id="47735"/>
    <lineage>
        <taxon>Bacteria</taxon>
        <taxon>Pseudomonadati</taxon>
        <taxon>Pseudomonadota</taxon>
        <taxon>Gammaproteobacteria</taxon>
        <taxon>Pasteurellales</taxon>
        <taxon>Pasteurellaceae</taxon>
        <taxon>Bibersteinia</taxon>
    </lineage>
</organism>
<evidence type="ECO:0000313" key="1">
    <source>
        <dbReference type="EMBL" id="RRN02430.1"/>
    </source>
</evidence>
<sequence length="35" mass="3948">QSKYPDLIVAFVLAFLALQASQEIIKRAWAELKVS</sequence>
<protein>
    <submittedName>
        <fullName evidence="2">Cation transporter</fullName>
    </submittedName>
</protein>
<feature type="non-terminal residue" evidence="2">
    <location>
        <position position="1"/>
    </location>
</feature>
<dbReference type="EMBL" id="RRUC01000032">
    <property type="protein sequence ID" value="RRN02430.1"/>
    <property type="molecule type" value="Genomic_DNA"/>
</dbReference>
<accession>A0A3R8NGM0</accession>
<dbReference type="AlphaFoldDB" id="A0A3R8NGM0"/>
<reference evidence="2 3" key="1">
    <citation type="submission" date="2018-11" db="EMBL/GenBank/DDBJ databases">
        <title>Whole genome sequence of Bibersteinia trehalosi strain OADDL-BT1 an multidrug resistant pathogen isolate.</title>
        <authorList>
            <person name="Couger M."/>
            <person name="Ramachandran A."/>
        </authorList>
    </citation>
    <scope>NUCLEOTIDE SEQUENCE [LARGE SCALE GENOMIC DNA]</scope>
    <source>
        <strain evidence="2 3">OADDL-BT1</strain>
    </source>
</reference>
<comment type="caution">
    <text evidence="2">The sequence shown here is derived from an EMBL/GenBank/DDBJ whole genome shotgun (WGS) entry which is preliminary data.</text>
</comment>
<dbReference type="EMBL" id="RRUC01000021">
    <property type="protein sequence ID" value="RRN03699.1"/>
    <property type="molecule type" value="Genomic_DNA"/>
</dbReference>
<evidence type="ECO:0000313" key="2">
    <source>
        <dbReference type="EMBL" id="RRN03699.1"/>
    </source>
</evidence>
<gene>
    <name evidence="2" type="ORF">EIM44_05755</name>
    <name evidence="1" type="ORF">EIM44_07805</name>
</gene>
<evidence type="ECO:0000313" key="3">
    <source>
        <dbReference type="Proteomes" id="UP000276010"/>
    </source>
</evidence>
<name>A0A3R8NGM0_BIBTR</name>